<dbReference type="InterPro" id="IPR027417">
    <property type="entry name" value="P-loop_NTPase"/>
</dbReference>
<reference evidence="7" key="1">
    <citation type="submission" date="2019-04" db="EMBL/GenBank/DDBJ databases">
        <authorList>
            <person name="Brambilla D."/>
        </authorList>
    </citation>
    <scope>NUCLEOTIDE SEQUENCE</scope>
    <source>
        <strain evidence="7">BAL1</strain>
    </source>
</reference>
<sequence length="256" mass="28434">MFKLSQVSVGCGDRARLRDVSLSIRQGSLTAVLGANGAGKSSLLSLLAGELQPTAGEVLFKQQPLAQWSSQQLATQRAFMLQQQRPVFDFLVLDYLLLARHAWLESQAQSLAYASDLIQRLALQPLLEKPITRLSGGEWQRVQFARAWLQLVSPEGVGHAMLLLDEPTAALDIYQQRQFYQALQRFVAAGGTALVVLHDVNQAARVADQFILLQQGQLLAAGDAEHCFTQTNLCRCYQVAGHLQLDEQSGRRYFHF</sequence>
<evidence type="ECO:0000256" key="4">
    <source>
        <dbReference type="ARBA" id="ARBA00022967"/>
    </source>
</evidence>
<dbReference type="CDD" id="cd03214">
    <property type="entry name" value="ABC_Iron-Siderophores_B12_Hemin"/>
    <property type="match status" value="1"/>
</dbReference>
<name>A0A486XWN5_9GAMM</name>
<dbReference type="GO" id="GO:0005524">
    <property type="term" value="F:ATP binding"/>
    <property type="evidence" value="ECO:0007669"/>
    <property type="project" value="UniProtKB-KW"/>
</dbReference>
<dbReference type="InterPro" id="IPR003439">
    <property type="entry name" value="ABC_transporter-like_ATP-bd"/>
</dbReference>
<keyword evidence="3" id="KW-0067">ATP-binding</keyword>
<dbReference type="SUPFAM" id="SSF52540">
    <property type="entry name" value="P-loop containing nucleoside triphosphate hydrolases"/>
    <property type="match status" value="1"/>
</dbReference>
<evidence type="ECO:0000256" key="3">
    <source>
        <dbReference type="ARBA" id="ARBA00022840"/>
    </source>
</evidence>
<comment type="function">
    <text evidence="5">Part of the ABC transporter complex HmuTUV involved in hemin import. Responsible for energy coupling to the transport system.</text>
</comment>
<accession>A0A486XWN5</accession>
<dbReference type="Pfam" id="PF00005">
    <property type="entry name" value="ABC_tran"/>
    <property type="match status" value="1"/>
</dbReference>
<dbReference type="PANTHER" id="PTHR42794">
    <property type="entry name" value="HEMIN IMPORT ATP-BINDING PROTEIN HMUV"/>
    <property type="match status" value="1"/>
</dbReference>
<keyword evidence="2" id="KW-0547">Nucleotide-binding</keyword>
<keyword evidence="1" id="KW-0813">Transport</keyword>
<dbReference type="PROSITE" id="PS00211">
    <property type="entry name" value="ABC_TRANSPORTER_1"/>
    <property type="match status" value="1"/>
</dbReference>
<evidence type="ECO:0000313" key="7">
    <source>
        <dbReference type="EMBL" id="VHO06192.1"/>
    </source>
</evidence>
<dbReference type="PANTHER" id="PTHR42794:SF1">
    <property type="entry name" value="HEMIN IMPORT ATP-BINDING PROTEIN HMUV"/>
    <property type="match status" value="1"/>
</dbReference>
<dbReference type="InterPro" id="IPR003593">
    <property type="entry name" value="AAA+_ATPase"/>
</dbReference>
<proteinExistence type="predicted"/>
<gene>
    <name evidence="7" type="ORF">BAL341_3230</name>
</gene>
<dbReference type="AlphaFoldDB" id="A0A486XWN5"/>
<feature type="domain" description="ABC transporter" evidence="6">
    <location>
        <begin position="2"/>
        <end position="240"/>
    </location>
</feature>
<evidence type="ECO:0000256" key="5">
    <source>
        <dbReference type="ARBA" id="ARBA00037066"/>
    </source>
</evidence>
<dbReference type="InterPro" id="IPR017871">
    <property type="entry name" value="ABC_transporter-like_CS"/>
</dbReference>
<evidence type="ECO:0000256" key="2">
    <source>
        <dbReference type="ARBA" id="ARBA00022741"/>
    </source>
</evidence>
<dbReference type="GO" id="GO:0016887">
    <property type="term" value="F:ATP hydrolysis activity"/>
    <property type="evidence" value="ECO:0007669"/>
    <property type="project" value="InterPro"/>
</dbReference>
<dbReference type="EMBL" id="CAAJGR010000023">
    <property type="protein sequence ID" value="VHO06192.1"/>
    <property type="molecule type" value="Genomic_DNA"/>
</dbReference>
<dbReference type="SMART" id="SM00382">
    <property type="entry name" value="AAA"/>
    <property type="match status" value="1"/>
</dbReference>
<protein>
    <submittedName>
        <fullName evidence="7">ABC-type hemin transport system, ATPase component</fullName>
    </submittedName>
</protein>
<keyword evidence="4" id="KW-1278">Translocase</keyword>
<organism evidence="7">
    <name type="scientific">Rheinheimera sp. BAL341</name>
    <dbReference type="NCBI Taxonomy" id="1708203"/>
    <lineage>
        <taxon>Bacteria</taxon>
        <taxon>Pseudomonadati</taxon>
        <taxon>Pseudomonadota</taxon>
        <taxon>Gammaproteobacteria</taxon>
        <taxon>Chromatiales</taxon>
        <taxon>Chromatiaceae</taxon>
        <taxon>Rheinheimera</taxon>
    </lineage>
</organism>
<dbReference type="Gene3D" id="3.40.50.300">
    <property type="entry name" value="P-loop containing nucleotide triphosphate hydrolases"/>
    <property type="match status" value="1"/>
</dbReference>
<dbReference type="PROSITE" id="PS50893">
    <property type="entry name" value="ABC_TRANSPORTER_2"/>
    <property type="match status" value="1"/>
</dbReference>
<evidence type="ECO:0000259" key="6">
    <source>
        <dbReference type="PROSITE" id="PS50893"/>
    </source>
</evidence>
<evidence type="ECO:0000256" key="1">
    <source>
        <dbReference type="ARBA" id="ARBA00022448"/>
    </source>
</evidence>